<dbReference type="Gene3D" id="3.30.420.430">
    <property type="match status" value="4"/>
</dbReference>
<name>A0A0H3KN28_BURM1</name>
<dbReference type="InterPro" id="IPR018511">
    <property type="entry name" value="Hemolysin-typ_Ca-bd_CS"/>
</dbReference>
<evidence type="ECO:0000256" key="1">
    <source>
        <dbReference type="SAM" id="MobiDB-lite"/>
    </source>
</evidence>
<dbReference type="Pfam" id="PF00353">
    <property type="entry name" value="HemolysinCabind"/>
    <property type="match status" value="2"/>
</dbReference>
<feature type="domain" description="Bacterial Ig" evidence="2">
    <location>
        <begin position="1113"/>
        <end position="1193"/>
    </location>
</feature>
<feature type="compositionally biased region" description="Polar residues" evidence="1">
    <location>
        <begin position="1298"/>
        <end position="1318"/>
    </location>
</feature>
<evidence type="ECO:0000259" key="3">
    <source>
        <dbReference type="Pfam" id="PF19077"/>
    </source>
</evidence>
<feature type="domain" description="Bacterial Ig" evidence="2">
    <location>
        <begin position="735"/>
        <end position="815"/>
    </location>
</feature>
<dbReference type="NCBIfam" id="NF033510">
    <property type="entry name" value="Ca_tandemer"/>
    <property type="match status" value="22"/>
</dbReference>
<dbReference type="KEGG" id="bmj:BMULJ_04809"/>
<feature type="compositionally biased region" description="Polar residues" evidence="1">
    <location>
        <begin position="2052"/>
        <end position="2074"/>
    </location>
</feature>
<evidence type="ECO:0000259" key="2">
    <source>
        <dbReference type="Pfam" id="PF17936"/>
    </source>
</evidence>
<feature type="domain" description="Biofilm-associated protein BapA-like prefix-like" evidence="4">
    <location>
        <begin position="33"/>
        <end position="86"/>
    </location>
</feature>
<evidence type="ECO:0000313" key="5">
    <source>
        <dbReference type="EMBL" id="BAG46656.1"/>
    </source>
</evidence>
<feature type="domain" description="Bacterial Ig-like" evidence="3">
    <location>
        <begin position="165"/>
        <end position="254"/>
    </location>
</feature>
<feature type="domain" description="Bacterial Ig" evidence="2">
    <location>
        <begin position="1869"/>
        <end position="1949"/>
    </location>
</feature>
<dbReference type="InterPro" id="IPR001343">
    <property type="entry name" value="Hemolysn_Ca-bd"/>
</dbReference>
<proteinExistence type="predicted"/>
<dbReference type="PROSITE" id="PS00330">
    <property type="entry name" value="HEMOLYSIN_CALCIUM"/>
    <property type="match status" value="4"/>
</dbReference>
<dbReference type="PRINTS" id="PR00313">
    <property type="entry name" value="CABNDNGRPT"/>
</dbReference>
<feature type="domain" description="Bacterial Ig-like" evidence="3">
    <location>
        <begin position="1962"/>
        <end position="2056"/>
    </location>
</feature>
<dbReference type="EMBL" id="AP009386">
    <property type="protein sequence ID" value="BAG46656.1"/>
    <property type="molecule type" value="Genomic_DNA"/>
</dbReference>
<gene>
    <name evidence="5" type="primary">adhA</name>
    <name evidence="5" type="ordered locus">BMULJ_04809</name>
</gene>
<dbReference type="RefSeq" id="WP_012216574.1">
    <property type="nucleotide sequence ID" value="NC_010086.1"/>
</dbReference>
<feature type="region of interest" description="Disordered" evidence="1">
    <location>
        <begin position="903"/>
        <end position="940"/>
    </location>
</feature>
<dbReference type="Proteomes" id="UP000008815">
    <property type="component" value="Chromosome 2"/>
</dbReference>
<feature type="domain" description="Bacterial Ig-like" evidence="3">
    <location>
        <begin position="1398"/>
        <end position="1489"/>
    </location>
</feature>
<keyword evidence="6" id="KW-1185">Reference proteome</keyword>
<dbReference type="KEGG" id="bmu:Bmul_3709"/>
<evidence type="ECO:0000313" key="6">
    <source>
        <dbReference type="Proteomes" id="UP000008815"/>
    </source>
</evidence>
<sequence>MVSSSVLSNHVDVPVAAGAQSASSPGGPANFLLSAHKEDVANYARSGNDLIVEFKDGRTLRVQAFFENGADYHNLVFVQDDGRLLVQFGPALQASGDGIVESAVAYAPIGDGLSTGALLGILGGVAAAGGIAAAAASGGGGDGGGGSGVGGLGGGSAPGRLTIESVAEQSIGGNASVVTRHGTPTITGSGAQPNAKVTIFIDGQPVGTVTADAGGRWSYTPGTLPDGSHQISVTQTDANGNSSAPAAVGVVIDTVVPGVPAITAVSDDAQHPIVSGGATNDTTPTLSGTAEAGSTVNVYDGTTLIGTTTADASGHWTFTPAAALGEGVHAITVTATDIAGNVSAPSAAFGLTVDTTAPVAPTVNPTDGTSLSGTAEAGATIQIDTNGDGVPDATVTADPSGTWTYTPSTPLPVGTQIGVTASDAAGNTSPAASVTVTGDVTAPAAPVIAGVTDDVGSVLGAIVSGGNTDDTTPTLAGTAEAGSTINIYDGTTLLGTTTADASGSWSFTPTTGLGEGTHSLTVTATDSSGNVSVPSAAFDLTVDTTAPSAPTVNPTDGTSLSGTAEAGATIQIDTNGDGTPDATVTADPSGAWTYTPSAPLPLGTQIGVTASDAAGNTSPSASVTVTGDVTAPAAPIIVSVADDAGSIVGALTSGGSTDDTTPTLSGTAEAGSTINVFDGTTLLGTTTADASGNWSFTPASALGEGAHSLTVTATDSSGNVSTPSTAFDLTIDTTAPSVPTVNPTDGTSLSGTAEAGATIQIDTNGDGTPDATVTADPSGAWTYTPSTPLPVGTQISVTATDAAGNTSPSASVTVTGDVTAPAAPVIAGVTDDVGSVTGAIVSGSSTDDTTPTLTGTAEVGSTISVYDGTTLLGTTTADASGNWSFTPATALGEGAHSLTVTATDSSGNVSTPSTPFDLTVDTTAPVTPTVNPTDGTSLSGTAEAGATIQIDTNGDGTPDATVTADPSGAWTYTPSTPLPVGTQIGVTASDAAGNTSPSATVTVTGDVTAPAAPIIVSVADDAGSIVGALTSGASTDDTTPTLTGTAEGGSTISIYDGTTLLGTTTADASGSWTFTPAAGLGEGAHSLTVTATDSSGNVSTPSTAFDLTVDTTAPAAPAVNATDGTSLSGAAEAGATIQIDTNGDGTPDATVTADASGTWTYTPSTPLPVGTQVTVTASDAAGNTSLPTSVTVTGDVTAPAAPVIAGVTDDVGSVTGAIVSGGSTDDTTPTLSGTAEAGSTINVYDGTTLLGSTTADASGNWTFTPATALGEGAHSLTVTATDSSGNVSVPSAAFDLTVDTTAPSTPTVNPTDGTSLSGTAEAGATIQIETNGDGTPDATVTADPSGAWTYTPSTPLPLGTQIGVTASDAAGNTSPSATVTVTGDVTAPAAPVIAGVTDDVGSVTGALASGGSTDDTTPTLSGTAEAGSTINVFDGTTLLGTTTADASGNWTFTPATALGEGAHSLTVTAADSSGNVSVPSAAFELTADTTAPSAPTVNPTDGTSLSGTAEAGATIQIDTNGDGTPDATVTADPTGAWTYTPSTPLPVGTQIGVTASDAAGNTSPPASVTVTGDVTAPAAPIIAGVTDDVGSVTGALVSGGSTDDTTPTLSGTAEAGSTISVFDGTTLLGTTTADASGNWTFTPATALGEGAHSLTVTAADSSGNVSVPSAAFDLTVDTTAPSAPTVNPTDGTSLSGTAEAGATIQIDTNGDGAPDATVTADPSGAWTYTPSTPLPVGTQIGVTASDAAGNTSPSASVTVTGDVTAPAAPVIAGVTDDVGSVTGALVSGGSTDDTTPTLSGTAEAGSTISVFDGTTLLGTTTADASGNWTFTPAAGLGEGTHAITVTATDASGNVSLPSAAFDLTVDTTAPATPTVNPTDGTSLSGTAEAGATIQIDTNGDGTPDATVTADPTGAWTYAPTTPLPVGTQIGVTASDAAGNKSPAASVTVTGDVTAPAAPIIVSVADDVGSITGALTSGASTDDTTPTLTGTAEAGSTISVYDGTTLLGTTTADASGSWTFTPTAGLGEGAHSLTVTATDSSGNVSTPSTAFDLTVDTTAPSTPTVNPTDGTSLSGTAEAGATIQIDTNGDGTPDATVTADPSGAWTYTPTTPLPAGTQIGVTASDAAGNKSPAASVTVTGDVTAPAAPVIASVTDDVGSIVGALTNGASTDDTKPTLTGTAEGGSTINVYDGTTLLGSTTADASGNWTFTPTTGLADGAHALTVTATDASGNVSTPSAAFSINVDTVAPTATATLTTLTDNTGAPNDWVTGDTTPILGGTLSGALGAGEVVQVSLDGGAHWSAATVNGTNWTWYTDGVLAAADYTATVRVVDAAGNIGGSTQQTFTIDPNVAPVVSAQASGNLLGIVGANLLNLIDLSTQQAFGASDYNNNIDHVTLHYGGLLGLGALHFGANQALANELGLHFDIVNNNGILGVIGPSSDMTITAADGGAIDNLKLNEFLGSITLTGGVISISALDSVTISATDKTGLSASATAGQLLNANLLGSSQSTSIIEGTQNGDTVNGTSGNDRLYGYNGDDVLNGGDGNDLLRGGAGNDTLNGGNGNDILIGGAGDDTLTGGAGTDVFLWEVVTPADNTGGNGHDVITDFQLATGPTDTGGDKIDLSKLLVGYTADADGPAHYVDGVPTIDSGDTIGQYLNVTNVGSDTVISIDRDGAGTAFGSETLVTLNNVTTNLETLLANHQIIV</sequence>
<dbReference type="InterPro" id="IPR044016">
    <property type="entry name" value="Big_13"/>
</dbReference>
<feature type="domain" description="Bacterial Ig-like" evidence="3">
    <location>
        <begin position="1017"/>
        <end position="1111"/>
    </location>
</feature>
<organism evidence="5 6">
    <name type="scientific">Burkholderia multivorans (strain ATCC 17616 / 249)</name>
    <dbReference type="NCBI Taxonomy" id="395019"/>
    <lineage>
        <taxon>Bacteria</taxon>
        <taxon>Pseudomonadati</taxon>
        <taxon>Pseudomonadota</taxon>
        <taxon>Betaproteobacteria</taxon>
        <taxon>Burkholderiales</taxon>
        <taxon>Burkholderiaceae</taxon>
        <taxon>Burkholderia</taxon>
        <taxon>Burkholderia cepacia complex</taxon>
    </lineage>
</organism>
<feature type="domain" description="Bacterial Ig" evidence="2">
    <location>
        <begin position="1302"/>
        <end position="1382"/>
    </location>
</feature>
<dbReference type="Pfam" id="PF17936">
    <property type="entry name" value="Big_6"/>
    <property type="match status" value="10"/>
</dbReference>
<dbReference type="SUPFAM" id="SSF51120">
    <property type="entry name" value="beta-Roll"/>
    <property type="match status" value="1"/>
</dbReference>
<dbReference type="STRING" id="395019.BMULJ_04809"/>
<dbReference type="InterPro" id="IPR011049">
    <property type="entry name" value="Serralysin-like_metalloprot_C"/>
</dbReference>
<feature type="domain" description="Bacterial Ig" evidence="2">
    <location>
        <begin position="2058"/>
        <end position="2138"/>
    </location>
</feature>
<feature type="domain" description="Bacterial Ig-like" evidence="3">
    <location>
        <begin position="2155"/>
        <end position="2245"/>
    </location>
</feature>
<feature type="domain" description="Bacterial Ig-like" evidence="3">
    <location>
        <begin position="2256"/>
        <end position="2347"/>
    </location>
</feature>
<protein>
    <submittedName>
        <fullName evidence="5">Cable pili-associated 22 kDa adhesin protein</fullName>
    </submittedName>
</protein>
<feature type="domain" description="Bacterial Ig-like" evidence="3">
    <location>
        <begin position="277"/>
        <end position="355"/>
    </location>
</feature>
<feature type="domain" description="Bacterial Ig-like" evidence="3">
    <location>
        <begin position="1587"/>
        <end position="1678"/>
    </location>
</feature>
<feature type="domain" description="Bacterial Ig-like" evidence="3">
    <location>
        <begin position="1209"/>
        <end position="1300"/>
    </location>
</feature>
<feature type="domain" description="Bacterial Ig" evidence="2">
    <location>
        <begin position="924"/>
        <end position="1004"/>
    </location>
</feature>
<dbReference type="InterPro" id="IPR019960">
    <property type="entry name" value="T1SS_VCA0849"/>
</dbReference>
<dbReference type="HOGENOM" id="CLU_000252_0_0_4"/>
<feature type="domain" description="Bacterial Ig-like" evidence="3">
    <location>
        <begin position="832"/>
        <end position="922"/>
    </location>
</feature>
<dbReference type="Pfam" id="PF19077">
    <property type="entry name" value="Big_13"/>
    <property type="match status" value="13"/>
</dbReference>
<feature type="domain" description="Bacterial Ig" evidence="2">
    <location>
        <begin position="1680"/>
        <end position="1760"/>
    </location>
</feature>
<feature type="domain" description="Bacterial Ig" evidence="2">
    <location>
        <begin position="1491"/>
        <end position="1571"/>
    </location>
</feature>
<dbReference type="Pfam" id="PF22783">
    <property type="entry name" value="BapA_N"/>
    <property type="match status" value="1"/>
</dbReference>
<feature type="domain" description="Bacterial Ig" evidence="2">
    <location>
        <begin position="546"/>
        <end position="626"/>
    </location>
</feature>
<feature type="compositionally biased region" description="Low complexity" evidence="1">
    <location>
        <begin position="917"/>
        <end position="934"/>
    </location>
</feature>
<dbReference type="InterPro" id="IPR013783">
    <property type="entry name" value="Ig-like_fold"/>
</dbReference>
<feature type="region of interest" description="Disordered" evidence="1">
    <location>
        <begin position="1298"/>
        <end position="1352"/>
    </location>
</feature>
<reference evidence="5 6" key="1">
    <citation type="submission" date="2007-04" db="EMBL/GenBank/DDBJ databases">
        <title>Complete genome sequence of Burkholderia multivorans ATCC 17616.</title>
        <authorList>
            <person name="Ohtsubo Y."/>
            <person name="Yamashita A."/>
            <person name="Kurokawa K."/>
            <person name="Takami H."/>
            <person name="Yuhara S."/>
            <person name="Nishiyama E."/>
            <person name="Endo R."/>
            <person name="Miyazaki R."/>
            <person name="Ono A."/>
            <person name="Yano K."/>
            <person name="Ito M."/>
            <person name="Sota M."/>
            <person name="Yuji N."/>
            <person name="Hattori M."/>
            <person name="Tsuda M."/>
        </authorList>
    </citation>
    <scope>NUCLEOTIDE SEQUENCE [LARGE SCALE GENOMIC DNA]</scope>
    <source>
        <strain evidence="6">ATCC 17616 / 249</strain>
    </source>
</reference>
<feature type="domain" description="Bacterial Ig-like" evidence="3">
    <location>
        <begin position="639"/>
        <end position="733"/>
    </location>
</feature>
<dbReference type="NCBIfam" id="TIGR03661">
    <property type="entry name" value="T1SS_VCA0849"/>
    <property type="match status" value="1"/>
</dbReference>
<feature type="region of interest" description="Disordered" evidence="1">
    <location>
        <begin position="2165"/>
        <end position="2184"/>
    </location>
</feature>
<feature type="region of interest" description="Disordered" evidence="1">
    <location>
        <begin position="2052"/>
        <end position="2110"/>
    </location>
</feature>
<dbReference type="eggNOG" id="COG2931">
    <property type="taxonomic scope" value="Bacteria"/>
</dbReference>
<feature type="domain" description="Bacterial Ig" evidence="2">
    <location>
        <begin position="357"/>
        <end position="437"/>
    </location>
</feature>
<dbReference type="InterPro" id="IPR041498">
    <property type="entry name" value="Big_6"/>
</dbReference>
<feature type="compositionally biased region" description="Polar residues" evidence="1">
    <location>
        <begin position="903"/>
        <end position="916"/>
    </location>
</feature>
<dbReference type="Gene3D" id="2.60.40.10">
    <property type="entry name" value="Immunoglobulins"/>
    <property type="match status" value="18"/>
</dbReference>
<accession>A0A0H3KN28</accession>
<feature type="domain" description="Bacterial Ig-like" evidence="3">
    <location>
        <begin position="1776"/>
        <end position="1867"/>
    </location>
</feature>
<dbReference type="GO" id="GO:0005509">
    <property type="term" value="F:calcium ion binding"/>
    <property type="evidence" value="ECO:0007669"/>
    <property type="project" value="InterPro"/>
</dbReference>
<dbReference type="InterPro" id="IPR048051">
    <property type="entry name" value="BapA-like_prefix-like"/>
</dbReference>
<dbReference type="NCBIfam" id="NF033677">
    <property type="entry name" value="biofilm_BapA_N"/>
    <property type="match status" value="1"/>
</dbReference>
<evidence type="ECO:0000259" key="4">
    <source>
        <dbReference type="Pfam" id="PF22783"/>
    </source>
</evidence>
<feature type="domain" description="Bacterial Ig-like" evidence="3">
    <location>
        <begin position="466"/>
        <end position="544"/>
    </location>
</feature>